<dbReference type="InterPro" id="IPR042099">
    <property type="entry name" value="ANL_N_sf"/>
</dbReference>
<accession>A0A084THC1</accession>
<sequence length="357" mass="39804">MVEAAFNTIHPEFKLNGTHLNLKSLKETAFSLIESHEEYEKQIGGFLQEWLDDNAFITLKTSGSTGQPKTLSMPKQAMVNSALATGQFFNLQPGHTALLCLPAHYIAGKMMLVRAMVLGLHIDVINPKVHLNLPLGKTYHFCAMIPIQVEKNLEQLSSIKTLIVGGAAVSKTLEDNIKGLKTKVFATYGMTETVSHIALKPLNHTSHPLLYKVLPGITIDQDHRGCLIVEAPKLTPEKLITNDLVTIYTPKTFEWLGRFDHVINSGGVKLLPEQIEHKLQKHIMQRFFIAGLPDAYLGEKVVLIIEGPAQKIPKHFFDGLDKFEVPKAVYFIETFLETASGKIQRDATLKLLKKPLN</sequence>
<evidence type="ECO:0000256" key="1">
    <source>
        <dbReference type="ARBA" id="ARBA00006432"/>
    </source>
</evidence>
<dbReference type="Pfam" id="PF00501">
    <property type="entry name" value="AMP-binding"/>
    <property type="match status" value="1"/>
</dbReference>
<keyword evidence="2 4" id="KW-0436">Ligase</keyword>
<dbReference type="eggNOG" id="COG0318">
    <property type="taxonomic scope" value="Bacteria"/>
</dbReference>
<comment type="caution">
    <text evidence="4">The sequence shown here is derived from an EMBL/GenBank/DDBJ whole genome shotgun (WGS) entry which is preliminary data.</text>
</comment>
<dbReference type="AlphaFoldDB" id="A0A084THC1"/>
<evidence type="ECO:0000259" key="3">
    <source>
        <dbReference type="Pfam" id="PF00501"/>
    </source>
</evidence>
<evidence type="ECO:0000313" key="4">
    <source>
        <dbReference type="EMBL" id="KFB00107.1"/>
    </source>
</evidence>
<reference evidence="5" key="2">
    <citation type="submission" date="2014-07" db="EMBL/GenBank/DDBJ databases">
        <title>Genome sequence of Mangrovimonas yunxiaonensis.</title>
        <authorList>
            <person name="Li Y."/>
            <person name="Zheng T."/>
        </authorList>
    </citation>
    <scope>NUCLEOTIDE SEQUENCE [LARGE SCALE GENOMIC DNA]</scope>
    <source>
        <strain evidence="5">LY01</strain>
    </source>
</reference>
<name>A0A084THC1_9FLAO</name>
<organism evidence="4 5">
    <name type="scientific">Mangrovimonas yunxiaonensis</name>
    <dbReference type="NCBI Taxonomy" id="1197477"/>
    <lineage>
        <taxon>Bacteria</taxon>
        <taxon>Pseudomonadati</taxon>
        <taxon>Bacteroidota</taxon>
        <taxon>Flavobacteriia</taxon>
        <taxon>Flavobacteriales</taxon>
        <taxon>Flavobacteriaceae</taxon>
        <taxon>Mangrovimonas</taxon>
    </lineage>
</organism>
<dbReference type="InterPro" id="IPR000873">
    <property type="entry name" value="AMP-dep_synth/lig_dom"/>
</dbReference>
<keyword evidence="5" id="KW-1185">Reference proteome</keyword>
<evidence type="ECO:0000313" key="5">
    <source>
        <dbReference type="Proteomes" id="UP000028521"/>
    </source>
</evidence>
<dbReference type="GO" id="GO:0006631">
    <property type="term" value="P:fatty acid metabolic process"/>
    <property type="evidence" value="ECO:0007669"/>
    <property type="project" value="TreeGrafter"/>
</dbReference>
<reference evidence="4 5" key="1">
    <citation type="journal article" date="2014" name="Genome Announc.">
        <title>Draft Genome Sequence of the Algicidal Bacterium Mangrovimonas yunxiaonensis Strain LY01.</title>
        <authorList>
            <person name="Li Y."/>
            <person name="Zhu H."/>
            <person name="Li C."/>
            <person name="Zhang H."/>
            <person name="Chen Z."/>
            <person name="Zheng W."/>
            <person name="Xu H."/>
            <person name="Zheng T."/>
        </authorList>
    </citation>
    <scope>NUCLEOTIDE SEQUENCE [LARGE SCALE GENOMIC DNA]</scope>
    <source>
        <strain evidence="4 5">LY01</strain>
    </source>
</reference>
<comment type="similarity">
    <text evidence="1">Belongs to the ATP-dependent AMP-binding enzyme family.</text>
</comment>
<feature type="domain" description="AMP-dependent synthetase/ligase" evidence="3">
    <location>
        <begin position="52"/>
        <end position="201"/>
    </location>
</feature>
<dbReference type="GO" id="GO:0031956">
    <property type="term" value="F:medium-chain fatty acid-CoA ligase activity"/>
    <property type="evidence" value="ECO:0007669"/>
    <property type="project" value="TreeGrafter"/>
</dbReference>
<protein>
    <submittedName>
        <fullName evidence="4">O-succinylbenzoic acid--CoA ligase</fullName>
    </submittedName>
</protein>
<dbReference type="InterPro" id="IPR045851">
    <property type="entry name" value="AMP-bd_C_sf"/>
</dbReference>
<dbReference type="Gene3D" id="3.40.50.12780">
    <property type="entry name" value="N-terminal domain of ligase-like"/>
    <property type="match status" value="1"/>
</dbReference>
<gene>
    <name evidence="4" type="ORF">IA57_11775</name>
</gene>
<dbReference type="SUPFAM" id="SSF56801">
    <property type="entry name" value="Acetyl-CoA synthetase-like"/>
    <property type="match status" value="1"/>
</dbReference>
<evidence type="ECO:0000256" key="2">
    <source>
        <dbReference type="ARBA" id="ARBA00022598"/>
    </source>
</evidence>
<dbReference type="EMBL" id="JPFK01000009">
    <property type="protein sequence ID" value="KFB00107.1"/>
    <property type="molecule type" value="Genomic_DNA"/>
</dbReference>
<dbReference type="PANTHER" id="PTHR43201">
    <property type="entry name" value="ACYL-COA SYNTHETASE"/>
    <property type="match status" value="1"/>
</dbReference>
<dbReference type="STRING" id="1197477.IA57_11775"/>
<dbReference type="Gene3D" id="3.30.300.30">
    <property type="match status" value="1"/>
</dbReference>
<proteinExistence type="inferred from homology"/>
<dbReference type="PANTHER" id="PTHR43201:SF5">
    <property type="entry name" value="MEDIUM-CHAIN ACYL-COA LIGASE ACSF2, MITOCHONDRIAL"/>
    <property type="match status" value="1"/>
</dbReference>
<dbReference type="Proteomes" id="UP000028521">
    <property type="component" value="Unassembled WGS sequence"/>
</dbReference>